<dbReference type="EMBL" id="CABFVH010000018">
    <property type="protein sequence ID" value="VUF13290.1"/>
    <property type="molecule type" value="Genomic_DNA"/>
</dbReference>
<protein>
    <submittedName>
        <fullName evidence="8">Blue-light-activated protein</fullName>
    </submittedName>
    <submittedName>
        <fullName evidence="7">Sensor histidine kinase RcsC</fullName>
    </submittedName>
</protein>
<evidence type="ECO:0000259" key="6">
    <source>
        <dbReference type="PROSITE" id="PS50110"/>
    </source>
</evidence>
<feature type="domain" description="Response regulatory" evidence="6">
    <location>
        <begin position="59"/>
        <end position="173"/>
    </location>
</feature>
<dbReference type="Proteomes" id="UP001055303">
    <property type="component" value="Unassembled WGS sequence"/>
</dbReference>
<evidence type="ECO:0000313" key="9">
    <source>
        <dbReference type="Proteomes" id="UP000401717"/>
    </source>
</evidence>
<dbReference type="GO" id="GO:0016301">
    <property type="term" value="F:kinase activity"/>
    <property type="evidence" value="ECO:0007669"/>
    <property type="project" value="UniProtKB-KW"/>
</dbReference>
<dbReference type="Pfam" id="PF00072">
    <property type="entry name" value="Response_reg"/>
    <property type="match status" value="1"/>
</dbReference>
<dbReference type="Gene3D" id="3.40.50.2300">
    <property type="match status" value="1"/>
</dbReference>
<dbReference type="AlphaFoldDB" id="A0A564G024"/>
<evidence type="ECO:0000256" key="1">
    <source>
        <dbReference type="ARBA" id="ARBA00022553"/>
    </source>
</evidence>
<dbReference type="PANTHER" id="PTHR44591">
    <property type="entry name" value="STRESS RESPONSE REGULATOR PROTEIN 1"/>
    <property type="match status" value="1"/>
</dbReference>
<feature type="region of interest" description="Disordered" evidence="5">
    <location>
        <begin position="174"/>
        <end position="199"/>
    </location>
</feature>
<evidence type="ECO:0000313" key="7">
    <source>
        <dbReference type="EMBL" id="GJD54540.1"/>
    </source>
</evidence>
<dbReference type="InterPro" id="IPR050595">
    <property type="entry name" value="Bact_response_regulator"/>
</dbReference>
<reference evidence="7" key="2">
    <citation type="journal article" date="2021" name="Front. Microbiol.">
        <title>Comprehensive Comparative Genomics and Phenotyping of Methylobacterium Species.</title>
        <authorList>
            <person name="Alessa O."/>
            <person name="Ogura Y."/>
            <person name="Fujitani Y."/>
            <person name="Takami H."/>
            <person name="Hayashi T."/>
            <person name="Sahin N."/>
            <person name="Tani A."/>
        </authorList>
    </citation>
    <scope>NUCLEOTIDE SEQUENCE</scope>
    <source>
        <strain evidence="7">DSM 22415</strain>
    </source>
</reference>
<dbReference type="PANTHER" id="PTHR44591:SF3">
    <property type="entry name" value="RESPONSE REGULATORY DOMAIN-CONTAINING PROTEIN"/>
    <property type="match status" value="1"/>
</dbReference>
<dbReference type="Proteomes" id="UP000401717">
    <property type="component" value="Unassembled WGS sequence"/>
</dbReference>
<dbReference type="SUPFAM" id="SSF52172">
    <property type="entry name" value="CheY-like"/>
    <property type="match status" value="1"/>
</dbReference>
<keyword evidence="7" id="KW-0808">Transferase</keyword>
<accession>A0A564G024</accession>
<keyword evidence="10" id="KW-1185">Reference proteome</keyword>
<organism evidence="8 9">
    <name type="scientific">Methylobacterium dankookense</name>
    <dbReference type="NCBI Taxonomy" id="560405"/>
    <lineage>
        <taxon>Bacteria</taxon>
        <taxon>Pseudomonadati</taxon>
        <taxon>Pseudomonadota</taxon>
        <taxon>Alphaproteobacteria</taxon>
        <taxon>Hyphomicrobiales</taxon>
        <taxon>Methylobacteriaceae</taxon>
        <taxon>Methylobacterium</taxon>
    </lineage>
</organism>
<dbReference type="EMBL" id="BPQI01000008">
    <property type="protein sequence ID" value="GJD54540.1"/>
    <property type="molecule type" value="Genomic_DNA"/>
</dbReference>
<proteinExistence type="predicted"/>
<evidence type="ECO:0000313" key="8">
    <source>
        <dbReference type="EMBL" id="VUF13290.1"/>
    </source>
</evidence>
<keyword evidence="2" id="KW-0805">Transcription regulation</keyword>
<keyword evidence="1 4" id="KW-0597">Phosphoprotein</keyword>
<sequence length="199" mass="21135">MFKRSRAFPGPGTRPAEMRRTGAGGGGDALIDWTDAPFSPCCEVSRPMSDAKPPGHKPVILVVEDQPDERFLAATLLEDTGFRVIEAETAEMALAILNDRADEVSVVFSDVRTPGPIGGFELARIIGVTWPRVRVLLTSGDAGDQPSDLRVSATFIPKPWRAEDILAWVEEAAGRPPSADSGPTVIGPGGKIISGGMET</sequence>
<evidence type="ECO:0000256" key="5">
    <source>
        <dbReference type="SAM" id="MobiDB-lite"/>
    </source>
</evidence>
<evidence type="ECO:0000313" key="10">
    <source>
        <dbReference type="Proteomes" id="UP001055303"/>
    </source>
</evidence>
<dbReference type="InterPro" id="IPR001789">
    <property type="entry name" value="Sig_transdc_resp-reg_receiver"/>
</dbReference>
<evidence type="ECO:0000256" key="3">
    <source>
        <dbReference type="ARBA" id="ARBA00023163"/>
    </source>
</evidence>
<keyword evidence="7" id="KW-0418">Kinase</keyword>
<dbReference type="SMART" id="SM00448">
    <property type="entry name" value="REC"/>
    <property type="match status" value="1"/>
</dbReference>
<name>A0A564G024_9HYPH</name>
<gene>
    <name evidence="7" type="primary">rcsC_3</name>
    <name evidence="7" type="ORF">IFDJLNFL_0412</name>
    <name evidence="8" type="ORF">MTDSW087_02990</name>
</gene>
<dbReference type="PROSITE" id="PS50110">
    <property type="entry name" value="RESPONSE_REGULATORY"/>
    <property type="match status" value="1"/>
</dbReference>
<feature type="modified residue" description="4-aspartylphosphate" evidence="4">
    <location>
        <position position="110"/>
    </location>
</feature>
<dbReference type="InterPro" id="IPR011006">
    <property type="entry name" value="CheY-like_superfamily"/>
</dbReference>
<feature type="compositionally biased region" description="Gly residues" evidence="5">
    <location>
        <begin position="187"/>
        <end position="199"/>
    </location>
</feature>
<feature type="region of interest" description="Disordered" evidence="5">
    <location>
        <begin position="1"/>
        <end position="25"/>
    </location>
</feature>
<reference evidence="8 9" key="1">
    <citation type="submission" date="2019-06" db="EMBL/GenBank/DDBJ databases">
        <authorList>
            <person name="Rodrigo-Torres L."/>
            <person name="Arahal R. D."/>
            <person name="Lucena T."/>
        </authorList>
    </citation>
    <scope>NUCLEOTIDE SEQUENCE [LARGE SCALE GENOMIC DNA]</scope>
    <source>
        <strain evidence="8 9">SW08-7</strain>
    </source>
</reference>
<dbReference type="GO" id="GO:0000160">
    <property type="term" value="P:phosphorelay signal transduction system"/>
    <property type="evidence" value="ECO:0007669"/>
    <property type="project" value="InterPro"/>
</dbReference>
<reference evidence="7" key="3">
    <citation type="submission" date="2021-08" db="EMBL/GenBank/DDBJ databases">
        <authorList>
            <person name="Tani A."/>
            <person name="Ola A."/>
            <person name="Ogura Y."/>
            <person name="Katsura K."/>
            <person name="Hayashi T."/>
        </authorList>
    </citation>
    <scope>NUCLEOTIDE SEQUENCE</scope>
    <source>
        <strain evidence="7">DSM 22415</strain>
    </source>
</reference>
<evidence type="ECO:0000256" key="2">
    <source>
        <dbReference type="ARBA" id="ARBA00023015"/>
    </source>
</evidence>
<keyword evidence="3" id="KW-0804">Transcription</keyword>
<evidence type="ECO:0000256" key="4">
    <source>
        <dbReference type="PROSITE-ProRule" id="PRU00169"/>
    </source>
</evidence>